<organism evidence="2 3">
    <name type="scientific">Variovorax paradoxus B4</name>
    <dbReference type="NCBI Taxonomy" id="1246301"/>
    <lineage>
        <taxon>Bacteria</taxon>
        <taxon>Pseudomonadati</taxon>
        <taxon>Pseudomonadota</taxon>
        <taxon>Betaproteobacteria</taxon>
        <taxon>Burkholderiales</taxon>
        <taxon>Comamonadaceae</taxon>
        <taxon>Variovorax</taxon>
    </lineage>
</organism>
<dbReference type="Proteomes" id="UP000016223">
    <property type="component" value="Chromosome 1"/>
</dbReference>
<dbReference type="RefSeq" id="WP_021005306.1">
    <property type="nucleotide sequence ID" value="NC_022247.1"/>
</dbReference>
<gene>
    <name evidence="2" type="ORF">VAPA_1c06150</name>
</gene>
<evidence type="ECO:0000313" key="3">
    <source>
        <dbReference type="Proteomes" id="UP000016223"/>
    </source>
</evidence>
<dbReference type="AlphaFoldDB" id="T1X6F8"/>
<name>T1X6F8_VARPD</name>
<dbReference type="HOGENOM" id="CLU_045796_0_0_4"/>
<dbReference type="KEGG" id="vpd:VAPA_1c06150"/>
<proteinExistence type="predicted"/>
<dbReference type="Pfam" id="PF09937">
    <property type="entry name" value="DUF2169"/>
    <property type="match status" value="1"/>
</dbReference>
<feature type="domain" description="DUF2169" evidence="1">
    <location>
        <begin position="21"/>
        <end position="323"/>
    </location>
</feature>
<evidence type="ECO:0000313" key="2">
    <source>
        <dbReference type="EMBL" id="AGU47745.1"/>
    </source>
</evidence>
<dbReference type="InterPro" id="IPR018683">
    <property type="entry name" value="DUF2169"/>
</dbReference>
<protein>
    <recommendedName>
        <fullName evidence="1">DUF2169 domain-containing protein</fullName>
    </recommendedName>
</protein>
<dbReference type="OrthoDB" id="237820at2"/>
<dbReference type="EMBL" id="CP003911">
    <property type="protein sequence ID" value="AGU47745.1"/>
    <property type="molecule type" value="Genomic_DNA"/>
</dbReference>
<sequence>MELVNATRMVAGYNLGVEPSGRELLVVVAKGTFRIPPPDAPEGSFELHEAQLPLVMADTFTGEPGRSAPVSEVDFAPRKPRCDILLLGSAYAPQGRPATRVEVGMRVGNWSKTMAVVGPRHWECGLSGAMPTPPGVFVRQPISYDVAFGGTDLLHEDPARHAAFMPNPAGRGFHRHIRVEWVEGRPLPATEEIDRSVRAPDGDYRPMAFGPVGRGWEPRSRFAGTYDDVWRDRHFPFLPPDFDDQYFQSAPRDQQVPLEHFRNGPVEVLLANLTPEGLTRFTIPQLTAPVHVFTRDGEREDHVATLDTVVVEPDEGRFSLTWRVTRPLKKDIFEIAQVMVGRKGREWWQQREAAPFPIPVVMVPMEREDAAEVE</sequence>
<evidence type="ECO:0000259" key="1">
    <source>
        <dbReference type="Pfam" id="PF09937"/>
    </source>
</evidence>
<dbReference type="PATRIC" id="fig|1246301.3.peg.632"/>
<accession>T1X6F8</accession>
<reference evidence="2 3" key="1">
    <citation type="submission" date="2012-10" db="EMBL/GenBank/DDBJ databases">
        <title>Genome sequence of Variovorax paradoxus B4.</title>
        <authorList>
            <person name="Schuldes J."/>
            <person name="Brandt U."/>
            <person name="Hiessl S."/>
            <person name="Wuebbeler J.H."/>
            <person name="Thuermer A."/>
            <person name="Steinbuechel A."/>
            <person name="Daniel R."/>
        </authorList>
    </citation>
    <scope>NUCLEOTIDE SEQUENCE [LARGE SCALE GENOMIC DNA]</scope>
    <source>
        <strain evidence="2 3">B4</strain>
    </source>
</reference>